<dbReference type="EMBL" id="JAAMPJ010000004">
    <property type="protein sequence ID" value="NGY60376.1"/>
    <property type="molecule type" value="Genomic_DNA"/>
</dbReference>
<dbReference type="Pfam" id="PF14072">
    <property type="entry name" value="DndB"/>
    <property type="match status" value="1"/>
</dbReference>
<dbReference type="InterPro" id="IPR017642">
    <property type="entry name" value="DNA_S_mod_DndB"/>
</dbReference>
<sequence>METEQTLRIPAIEVKQGPNRTLYTFAIDGKQLPKVATIARIRRDEDAQLQGYQRTAVTSHINAIKRYIESADAMLPNALVVAFDKRVTFEPAKGAPADGHSRAGTLMIPVDEEWSESDKPGWIVDGQQRSSAIRQARVESFPVCVTAFITDDAAEQRSQFILVNNTKPLPKGLIHELLPTASGQLPLPLQLRQFPALLLERLNYDEDSPLRHRIHTTTMPDGFVKDNSILRMLEHSLDNGALHEYRNAGAGDGDVASMLRVLKNYWTGVSKVFSLPWDLKPTKSRLTHGVGIISLGFVMDEIIKIKSNGQELTVEDFVVELKALAPICRWTQGNWEFKDGSTRKWNELQNTSKDIQLLTNHLLDCYRRHAKPARKRSSAR</sequence>
<dbReference type="Proteomes" id="UP000481360">
    <property type="component" value="Unassembled WGS sequence"/>
</dbReference>
<reference evidence="1 2" key="1">
    <citation type="submission" date="2020-03" db="EMBL/GenBank/DDBJ databases">
        <title>Isolation and identification of active actinomycetes.</title>
        <authorList>
            <person name="Sun X."/>
        </authorList>
    </citation>
    <scope>NUCLEOTIDE SEQUENCE [LARGE SCALE GENOMIC DNA]</scope>
    <source>
        <strain evidence="1 2">NEAU-D13</strain>
    </source>
</reference>
<gene>
    <name evidence="1" type="ORF">G7043_15715</name>
</gene>
<name>A0A7C9VTD6_9PSEU</name>
<dbReference type="NCBIfam" id="TIGR03187">
    <property type="entry name" value="DGQHR"/>
    <property type="match status" value="1"/>
</dbReference>
<dbReference type="InterPro" id="IPR017601">
    <property type="entry name" value="DGQHR-contain_dom"/>
</dbReference>
<evidence type="ECO:0000313" key="1">
    <source>
        <dbReference type="EMBL" id="NGY60376.1"/>
    </source>
</evidence>
<evidence type="ECO:0000313" key="2">
    <source>
        <dbReference type="Proteomes" id="UP000481360"/>
    </source>
</evidence>
<dbReference type="CDD" id="cd16413">
    <property type="entry name" value="DGQHR_domain"/>
    <property type="match status" value="1"/>
</dbReference>
<organism evidence="1 2">
    <name type="scientific">Lentzea alba</name>
    <dbReference type="NCBI Taxonomy" id="2714351"/>
    <lineage>
        <taxon>Bacteria</taxon>
        <taxon>Bacillati</taxon>
        <taxon>Actinomycetota</taxon>
        <taxon>Actinomycetes</taxon>
        <taxon>Pseudonocardiales</taxon>
        <taxon>Pseudonocardiaceae</taxon>
        <taxon>Lentzea</taxon>
    </lineage>
</organism>
<proteinExistence type="predicted"/>
<keyword evidence="2" id="KW-1185">Reference proteome</keyword>
<protein>
    <submittedName>
        <fullName evidence="1">DGQHR domain-containing protein</fullName>
    </submittedName>
</protein>
<dbReference type="NCBIfam" id="NF041060">
    <property type="entry name" value="DpdB"/>
    <property type="match status" value="1"/>
</dbReference>
<accession>A0A7C9VTD6</accession>
<comment type="caution">
    <text evidence="1">The sequence shown here is derived from an EMBL/GenBank/DDBJ whole genome shotgun (WGS) entry which is preliminary data.</text>
</comment>
<dbReference type="AlphaFoldDB" id="A0A7C9VTD6"/>